<dbReference type="GeneID" id="64600023"/>
<gene>
    <name evidence="2" type="ORF">HD556DRAFT_1441219</name>
</gene>
<keyword evidence="3" id="KW-1185">Reference proteome</keyword>
<name>A0A9P7IXU1_9AGAM</name>
<organism evidence="2 3">
    <name type="scientific">Suillus plorans</name>
    <dbReference type="NCBI Taxonomy" id="116603"/>
    <lineage>
        <taxon>Eukaryota</taxon>
        <taxon>Fungi</taxon>
        <taxon>Dikarya</taxon>
        <taxon>Basidiomycota</taxon>
        <taxon>Agaricomycotina</taxon>
        <taxon>Agaricomycetes</taxon>
        <taxon>Agaricomycetidae</taxon>
        <taxon>Boletales</taxon>
        <taxon>Suillineae</taxon>
        <taxon>Suillaceae</taxon>
        <taxon>Suillus</taxon>
    </lineage>
</organism>
<evidence type="ECO:0000256" key="1">
    <source>
        <dbReference type="SAM" id="MobiDB-lite"/>
    </source>
</evidence>
<evidence type="ECO:0000313" key="2">
    <source>
        <dbReference type="EMBL" id="KAG1797055.1"/>
    </source>
</evidence>
<reference evidence="2" key="1">
    <citation type="journal article" date="2020" name="New Phytol.">
        <title>Comparative genomics reveals dynamic genome evolution in host specialist ectomycorrhizal fungi.</title>
        <authorList>
            <person name="Lofgren L.A."/>
            <person name="Nguyen N.H."/>
            <person name="Vilgalys R."/>
            <person name="Ruytinx J."/>
            <person name="Liao H.L."/>
            <person name="Branco S."/>
            <person name="Kuo A."/>
            <person name="LaButti K."/>
            <person name="Lipzen A."/>
            <person name="Andreopoulos W."/>
            <person name="Pangilinan J."/>
            <person name="Riley R."/>
            <person name="Hundley H."/>
            <person name="Na H."/>
            <person name="Barry K."/>
            <person name="Grigoriev I.V."/>
            <person name="Stajich J.E."/>
            <person name="Kennedy P.G."/>
        </authorList>
    </citation>
    <scope>NUCLEOTIDE SEQUENCE</scope>
    <source>
        <strain evidence="2">S12</strain>
    </source>
</reference>
<dbReference type="RefSeq" id="XP_041162326.1">
    <property type="nucleotide sequence ID" value="XM_041306259.1"/>
</dbReference>
<feature type="region of interest" description="Disordered" evidence="1">
    <location>
        <begin position="158"/>
        <end position="199"/>
    </location>
</feature>
<dbReference type="AlphaFoldDB" id="A0A9P7IXU1"/>
<evidence type="ECO:0000313" key="3">
    <source>
        <dbReference type="Proteomes" id="UP000719766"/>
    </source>
</evidence>
<proteinExistence type="predicted"/>
<dbReference type="Proteomes" id="UP000719766">
    <property type="component" value="Unassembled WGS sequence"/>
</dbReference>
<comment type="caution">
    <text evidence="2">The sequence shown here is derived from an EMBL/GenBank/DDBJ whole genome shotgun (WGS) entry which is preliminary data.</text>
</comment>
<protein>
    <submittedName>
        <fullName evidence="2">Uncharacterized protein</fullName>
    </submittedName>
</protein>
<dbReference type="EMBL" id="JABBWE010000017">
    <property type="protein sequence ID" value="KAG1797055.1"/>
    <property type="molecule type" value="Genomic_DNA"/>
</dbReference>
<accession>A0A9P7IXU1</accession>
<dbReference type="OrthoDB" id="2614979at2759"/>
<feature type="compositionally biased region" description="Polar residues" evidence="1">
    <location>
        <begin position="158"/>
        <end position="168"/>
    </location>
</feature>
<sequence>MLALKIKARLCTSALAISFISESTLRPSAALNVQSLQTNCLPIFFARFDSFFLCILALFCSQFSPSNINGAQLSMTHTFNDYSFPLKPNVPPPQSYSTSSQSMRLSPGGDYIQEQYGGGRRAKSPLVELTPTRLWSRIKATQRNVGIVKEATIQCQGSSFSPNTLTSPSAPPESAPLHPIHDNSVVGGDASSALPQGNI</sequence>